<protein>
    <submittedName>
        <fullName evidence="2">Minor capsid protein</fullName>
    </submittedName>
</protein>
<evidence type="ECO:0000313" key="2">
    <source>
        <dbReference type="EMBL" id="SER17646.1"/>
    </source>
</evidence>
<dbReference type="OrthoDB" id="2221953at2"/>
<dbReference type="Proteomes" id="UP000051749">
    <property type="component" value="Unassembled WGS sequence"/>
</dbReference>
<evidence type="ECO:0000313" key="1">
    <source>
        <dbReference type="EMBL" id="KRN82895.1"/>
    </source>
</evidence>
<organism evidence="1 3">
    <name type="scientific">Pediococcus ethanolidurans</name>
    <dbReference type="NCBI Taxonomy" id="319653"/>
    <lineage>
        <taxon>Bacteria</taxon>
        <taxon>Bacillati</taxon>
        <taxon>Bacillota</taxon>
        <taxon>Bacilli</taxon>
        <taxon>Lactobacillales</taxon>
        <taxon>Lactobacillaceae</taxon>
        <taxon>Pediococcus</taxon>
    </lineage>
</organism>
<proteinExistence type="predicted"/>
<evidence type="ECO:0000313" key="4">
    <source>
        <dbReference type="Proteomes" id="UP000182818"/>
    </source>
</evidence>
<dbReference type="STRING" id="319653.SAMN04487973_102147"/>
<comment type="caution">
    <text evidence="1">The sequence shown here is derived from an EMBL/GenBank/DDBJ whole genome shotgun (WGS) entry which is preliminary data.</text>
</comment>
<dbReference type="EMBL" id="FOGK01000002">
    <property type="protein sequence ID" value="SER17646.1"/>
    <property type="molecule type" value="Genomic_DNA"/>
</dbReference>
<gene>
    <name evidence="1" type="ORF">IV87_GL001849</name>
    <name evidence="2" type="ORF">SAMN04487973_102147</name>
</gene>
<accession>A0A0R2K037</accession>
<name>A0A0R2K037_9LACO</name>
<dbReference type="InterPro" id="IPR021080">
    <property type="entry name" value="Minor_capsid_protein"/>
</dbReference>
<dbReference type="EMBL" id="JQBY01000006">
    <property type="protein sequence ID" value="KRN82895.1"/>
    <property type="molecule type" value="Genomic_DNA"/>
</dbReference>
<dbReference type="RefSeq" id="WP_057805595.1">
    <property type="nucleotide sequence ID" value="NZ_BJYP01000011.1"/>
</dbReference>
<reference evidence="2 4" key="2">
    <citation type="submission" date="2016-10" db="EMBL/GenBank/DDBJ databases">
        <authorList>
            <person name="Varghese N."/>
            <person name="Submissions S."/>
        </authorList>
    </citation>
    <scope>NUCLEOTIDE SEQUENCE [LARGE SCALE GENOMIC DNA]</scope>
    <source>
        <strain evidence="2 4">CGMCC 1.3889</strain>
    </source>
</reference>
<keyword evidence="4" id="KW-1185">Reference proteome</keyword>
<sequence>MGYMVKANFGKLKGEFSPFSISKAKFVALNQMKSDMEHLVPKRSESDRTNLRGSVVILPDNSGITYNTAYASAQFYGVITDKHGGKHPVKHYTQWPGDFPGKRWDLRGKELYGANWVKAFKKGLI</sequence>
<reference evidence="1 3" key="1">
    <citation type="journal article" date="2015" name="Genome Announc.">
        <title>Expanding the biotechnology potential of lactobacilli through comparative genomics of 213 strains and associated genera.</title>
        <authorList>
            <person name="Sun Z."/>
            <person name="Harris H.M."/>
            <person name="McCann A."/>
            <person name="Guo C."/>
            <person name="Argimon S."/>
            <person name="Zhang W."/>
            <person name="Yang X."/>
            <person name="Jeffery I.B."/>
            <person name="Cooney J.C."/>
            <person name="Kagawa T.F."/>
            <person name="Liu W."/>
            <person name="Song Y."/>
            <person name="Salvetti E."/>
            <person name="Wrobel A."/>
            <person name="Rasinkangas P."/>
            <person name="Parkhill J."/>
            <person name="Rea M.C."/>
            <person name="O'Sullivan O."/>
            <person name="Ritari J."/>
            <person name="Douillard F.P."/>
            <person name="Paul Ross R."/>
            <person name="Yang R."/>
            <person name="Briner A.E."/>
            <person name="Felis G.E."/>
            <person name="de Vos W.M."/>
            <person name="Barrangou R."/>
            <person name="Klaenhammer T.R."/>
            <person name="Caufield P.W."/>
            <person name="Cui Y."/>
            <person name="Zhang H."/>
            <person name="O'Toole P.W."/>
        </authorList>
    </citation>
    <scope>NUCLEOTIDE SEQUENCE [LARGE SCALE GENOMIC DNA]</scope>
    <source>
        <strain evidence="1 3">DSM 22301</strain>
    </source>
</reference>
<dbReference type="GeneID" id="76043205"/>
<dbReference type="PATRIC" id="fig|319653.3.peg.1882"/>
<dbReference type="Proteomes" id="UP000182818">
    <property type="component" value="Unassembled WGS sequence"/>
</dbReference>
<dbReference type="AlphaFoldDB" id="A0A0R2K037"/>
<dbReference type="Pfam" id="PF11114">
    <property type="entry name" value="Minor_capsid_2"/>
    <property type="match status" value="1"/>
</dbReference>
<evidence type="ECO:0000313" key="3">
    <source>
        <dbReference type="Proteomes" id="UP000051749"/>
    </source>
</evidence>